<evidence type="ECO:0000313" key="3">
    <source>
        <dbReference type="Proteomes" id="UP001157006"/>
    </source>
</evidence>
<organism evidence="2 3">
    <name type="scientific">Vicia faba</name>
    <name type="common">Broad bean</name>
    <name type="synonym">Faba vulgaris</name>
    <dbReference type="NCBI Taxonomy" id="3906"/>
    <lineage>
        <taxon>Eukaryota</taxon>
        <taxon>Viridiplantae</taxon>
        <taxon>Streptophyta</taxon>
        <taxon>Embryophyta</taxon>
        <taxon>Tracheophyta</taxon>
        <taxon>Spermatophyta</taxon>
        <taxon>Magnoliopsida</taxon>
        <taxon>eudicotyledons</taxon>
        <taxon>Gunneridae</taxon>
        <taxon>Pentapetalae</taxon>
        <taxon>rosids</taxon>
        <taxon>fabids</taxon>
        <taxon>Fabales</taxon>
        <taxon>Fabaceae</taxon>
        <taxon>Papilionoideae</taxon>
        <taxon>50 kb inversion clade</taxon>
        <taxon>NPAAA clade</taxon>
        <taxon>Hologalegina</taxon>
        <taxon>IRL clade</taxon>
        <taxon>Fabeae</taxon>
        <taxon>Vicia</taxon>
    </lineage>
</organism>
<feature type="domain" description="MATH" evidence="1">
    <location>
        <begin position="180"/>
        <end position="379"/>
    </location>
</feature>
<dbReference type="EMBL" id="OX451738">
    <property type="protein sequence ID" value="CAI8604700.1"/>
    <property type="molecule type" value="Genomic_DNA"/>
</dbReference>
<dbReference type="PROSITE" id="PS50144">
    <property type="entry name" value="MATH"/>
    <property type="match status" value="2"/>
</dbReference>
<feature type="domain" description="MATH" evidence="1">
    <location>
        <begin position="28"/>
        <end position="160"/>
    </location>
</feature>
<dbReference type="Gene3D" id="2.60.210.10">
    <property type="entry name" value="Apoptosis, Tumor Necrosis Factor Receptor Associated Protein 2, Chain A"/>
    <property type="match status" value="3"/>
</dbReference>
<reference evidence="2 3" key="1">
    <citation type="submission" date="2023-01" db="EMBL/GenBank/DDBJ databases">
        <authorList>
            <person name="Kreplak J."/>
        </authorList>
    </citation>
    <scope>NUCLEOTIDE SEQUENCE [LARGE SCALE GENOMIC DNA]</scope>
</reference>
<sequence>METICICSPISSSHNGVGIFRSKRNLPPADYLFKIQSYSLLMNKKYESGVFQAGEYKWKLVLHPGDNSRSDNNGYVSLFLKIVETEKLPHDWKVNVNFKLFVVDQKHANYLTIQDAGDAVRTFSEKKTKWGFEQLISLRDFKNSSNGYLVKDFCEFGAEIFVINHSNQSESLYMIKNPTKDSFSWTLENFSTLNGLSGYDSGTIAVGERDWSLRVYPRGCDNESRDKYLSLYLELKNCAANKTVFANYTLKILDQLHNKYHYETGSAWFRPSGAASNMIGATANKIIGVSAAARNLVKASASKWFGTSVVESDLVKGSVNMLYGATAAADKYIGASATVNNWIGSDNIKGFTKLISLSELNKKANGYVKNNSIIMEVDIHVTRIRTSKLK</sequence>
<name>A0AAV1A249_VICFA</name>
<gene>
    <name evidence="2" type="ORF">VFH_III146160</name>
</gene>
<dbReference type="InterPro" id="IPR008974">
    <property type="entry name" value="TRAF-like"/>
</dbReference>
<dbReference type="SMART" id="SM00061">
    <property type="entry name" value="MATH"/>
    <property type="match status" value="2"/>
</dbReference>
<dbReference type="SUPFAM" id="SSF49599">
    <property type="entry name" value="TRAF domain-like"/>
    <property type="match status" value="2"/>
</dbReference>
<evidence type="ECO:0000259" key="1">
    <source>
        <dbReference type="PROSITE" id="PS50144"/>
    </source>
</evidence>
<evidence type="ECO:0000313" key="2">
    <source>
        <dbReference type="EMBL" id="CAI8604700.1"/>
    </source>
</evidence>
<protein>
    <recommendedName>
        <fullName evidence="1">MATH domain-containing protein</fullName>
    </recommendedName>
</protein>
<dbReference type="AlphaFoldDB" id="A0AAV1A249"/>
<dbReference type="PANTHER" id="PTHR46162:SF40">
    <property type="entry name" value="TRAF-LIKE FAMILY PROTEIN"/>
    <property type="match status" value="1"/>
</dbReference>
<accession>A0AAV1A249</accession>
<dbReference type="InterPro" id="IPR002083">
    <property type="entry name" value="MATH/TRAF_dom"/>
</dbReference>
<dbReference type="Pfam" id="PF22486">
    <property type="entry name" value="MATH_2"/>
    <property type="match status" value="2"/>
</dbReference>
<dbReference type="PANTHER" id="PTHR46162">
    <property type="entry name" value="TRAF-LIKE FAMILY PROTEIN"/>
    <property type="match status" value="1"/>
</dbReference>
<proteinExistence type="predicted"/>
<dbReference type="CDD" id="cd00121">
    <property type="entry name" value="MATH"/>
    <property type="match status" value="2"/>
</dbReference>
<keyword evidence="3" id="KW-1185">Reference proteome</keyword>
<dbReference type="Proteomes" id="UP001157006">
    <property type="component" value="Chromosome 3"/>
</dbReference>